<dbReference type="GO" id="GO:0051539">
    <property type="term" value="F:4 iron, 4 sulfur cluster binding"/>
    <property type="evidence" value="ECO:0007669"/>
    <property type="project" value="InterPro"/>
</dbReference>
<evidence type="ECO:0008006" key="3">
    <source>
        <dbReference type="Google" id="ProtNLM"/>
    </source>
</evidence>
<dbReference type="EMBL" id="BAEN01000021">
    <property type="protein sequence ID" value="GAC13502.1"/>
    <property type="molecule type" value="Genomic_DNA"/>
</dbReference>
<dbReference type="AlphaFoldDB" id="K6Y5I5"/>
<organism evidence="1 2">
    <name type="scientific">Aliiglaciecola lipolytica E3</name>
    <dbReference type="NCBI Taxonomy" id="1127673"/>
    <lineage>
        <taxon>Bacteria</taxon>
        <taxon>Pseudomonadati</taxon>
        <taxon>Pseudomonadota</taxon>
        <taxon>Gammaproteobacteria</taxon>
        <taxon>Alteromonadales</taxon>
        <taxon>Alteromonadaceae</taxon>
        <taxon>Aliiglaciecola</taxon>
    </lineage>
</organism>
<dbReference type="InterPro" id="IPR003651">
    <property type="entry name" value="Endonuclease3_FeS-loop_motif"/>
</dbReference>
<sequence length="42" mass="4832">MARKPRCGACIIEDLCEFKDKTEQRCVGYLNSQRILNGWVSV</sequence>
<gene>
    <name evidence="1" type="ORF">GLIP_0857</name>
</gene>
<proteinExistence type="predicted"/>
<reference evidence="1 2" key="1">
    <citation type="journal article" date="2017" name="Antonie Van Leeuwenhoek">
        <title>Rhizobium rhizosphaerae sp. nov., a novel species isolated from rice rhizosphere.</title>
        <authorList>
            <person name="Zhao J.J."/>
            <person name="Zhang J."/>
            <person name="Zhang R.J."/>
            <person name="Zhang C.W."/>
            <person name="Yin H.Q."/>
            <person name="Zhang X.X."/>
        </authorList>
    </citation>
    <scope>NUCLEOTIDE SEQUENCE [LARGE SCALE GENOMIC DNA]</scope>
    <source>
        <strain evidence="1 2">E3</strain>
    </source>
</reference>
<keyword evidence="2" id="KW-1185">Reference proteome</keyword>
<evidence type="ECO:0000313" key="1">
    <source>
        <dbReference type="EMBL" id="GAC13502.1"/>
    </source>
</evidence>
<dbReference type="Pfam" id="PF10576">
    <property type="entry name" value="EndIII_4Fe-2S"/>
    <property type="match status" value="1"/>
</dbReference>
<protein>
    <recommendedName>
        <fullName evidence="3">Endonuclease III</fullName>
    </recommendedName>
</protein>
<comment type="caution">
    <text evidence="1">The sequence shown here is derived from an EMBL/GenBank/DDBJ whole genome shotgun (WGS) entry which is preliminary data.</text>
</comment>
<name>K6Y5I5_9ALTE</name>
<accession>K6Y5I5</accession>
<dbReference type="Proteomes" id="UP000006334">
    <property type="component" value="Unassembled WGS sequence"/>
</dbReference>
<evidence type="ECO:0000313" key="2">
    <source>
        <dbReference type="Proteomes" id="UP000006334"/>
    </source>
</evidence>